<dbReference type="InterPro" id="IPR002559">
    <property type="entry name" value="Transposase_11"/>
</dbReference>
<evidence type="ECO:0000313" key="3">
    <source>
        <dbReference type="Proteomes" id="UP000184604"/>
    </source>
</evidence>
<dbReference type="Proteomes" id="UP000184604">
    <property type="component" value="Chromosome"/>
</dbReference>
<name>A0A1L5F7V2_CLOKL</name>
<dbReference type="EMBL" id="CP018335">
    <property type="protein sequence ID" value="APM39101.1"/>
    <property type="molecule type" value="Genomic_DNA"/>
</dbReference>
<evidence type="ECO:0000259" key="1">
    <source>
        <dbReference type="Pfam" id="PF01609"/>
    </source>
</evidence>
<dbReference type="GO" id="GO:0003677">
    <property type="term" value="F:DNA binding"/>
    <property type="evidence" value="ECO:0007669"/>
    <property type="project" value="InterPro"/>
</dbReference>
<protein>
    <recommendedName>
        <fullName evidence="1">Transposase IS4-like domain-containing protein</fullName>
    </recommendedName>
</protein>
<organism evidence="2 3">
    <name type="scientific">Clostridium kluyveri</name>
    <dbReference type="NCBI Taxonomy" id="1534"/>
    <lineage>
        <taxon>Bacteria</taxon>
        <taxon>Bacillati</taxon>
        <taxon>Bacillota</taxon>
        <taxon>Clostridia</taxon>
        <taxon>Eubacteriales</taxon>
        <taxon>Clostridiaceae</taxon>
        <taxon>Clostridium</taxon>
    </lineage>
</organism>
<dbReference type="SUPFAM" id="SSF53098">
    <property type="entry name" value="Ribonuclease H-like"/>
    <property type="match status" value="1"/>
</dbReference>
<dbReference type="InterPro" id="IPR012337">
    <property type="entry name" value="RNaseH-like_sf"/>
</dbReference>
<dbReference type="AlphaFoldDB" id="A0A1L5F7V2"/>
<evidence type="ECO:0000313" key="2">
    <source>
        <dbReference type="EMBL" id="APM39101.1"/>
    </source>
</evidence>
<proteinExistence type="predicted"/>
<sequence>MDVSKDTLVTMSANTIDLIGITIYMTNISNDILITKQIHDIYSLRWQIELIFKIWKSIFHISSVKPVKIERFKCQLYGKLILLVLSSIVMFKMRSELLKKKKFETSEIKTAQIVHEYVQELYFNFMTPSSNFKVLTRIYNCICKNGRKSHRKDKKTFFDILGVSYNHREGRCETAA</sequence>
<gene>
    <name evidence="2" type="ORF">BS101_10270</name>
</gene>
<dbReference type="GO" id="GO:0006313">
    <property type="term" value="P:DNA transposition"/>
    <property type="evidence" value="ECO:0007669"/>
    <property type="project" value="InterPro"/>
</dbReference>
<feature type="domain" description="Transposase IS4-like" evidence="1">
    <location>
        <begin position="25"/>
        <end position="85"/>
    </location>
</feature>
<dbReference type="Pfam" id="PF01609">
    <property type="entry name" value="DDE_Tnp_1"/>
    <property type="match status" value="1"/>
</dbReference>
<dbReference type="GO" id="GO:0004803">
    <property type="term" value="F:transposase activity"/>
    <property type="evidence" value="ECO:0007669"/>
    <property type="project" value="InterPro"/>
</dbReference>
<reference evidence="2 3" key="1">
    <citation type="submission" date="2016-12" db="EMBL/GenBank/DDBJ databases">
        <title>Complete genome sequence of Clostridium kluyveri JZZ isolated from the pit mud of a Chinese flavor liquor-making factory.</title>
        <authorList>
            <person name="Wang Y."/>
        </authorList>
    </citation>
    <scope>NUCLEOTIDE SEQUENCE [LARGE SCALE GENOMIC DNA]</scope>
    <source>
        <strain evidence="2 3">JZZ</strain>
    </source>
</reference>
<accession>A0A1L5F7V2</accession>